<dbReference type="Gene3D" id="3.40.366.10">
    <property type="entry name" value="Malonyl-Coenzyme A Acyl Carrier Protein, domain 2"/>
    <property type="match status" value="1"/>
</dbReference>
<feature type="compositionally biased region" description="Low complexity" evidence="5">
    <location>
        <begin position="337"/>
        <end position="350"/>
    </location>
</feature>
<evidence type="ECO:0000313" key="7">
    <source>
        <dbReference type="EMBL" id="MBE1536311.1"/>
    </source>
</evidence>
<dbReference type="InterPro" id="IPR001227">
    <property type="entry name" value="Ac_transferase_dom_sf"/>
</dbReference>
<dbReference type="SUPFAM" id="SSF55048">
    <property type="entry name" value="Probable ACP-binding domain of malonyl-CoA ACP transacylase"/>
    <property type="match status" value="1"/>
</dbReference>
<evidence type="ECO:0000256" key="5">
    <source>
        <dbReference type="SAM" id="MobiDB-lite"/>
    </source>
</evidence>
<dbReference type="Proteomes" id="UP000627838">
    <property type="component" value="Unassembled WGS sequence"/>
</dbReference>
<name>A0ABR9K1A7_9ACTN</name>
<protein>
    <recommendedName>
        <fullName evidence="1">[acyl-carrier-protein] S-malonyltransferase</fullName>
        <ecNumber evidence="1">2.3.1.39</ecNumber>
    </recommendedName>
</protein>
<dbReference type="InterPro" id="IPR016035">
    <property type="entry name" value="Acyl_Trfase/lysoPLipase"/>
</dbReference>
<sequence>MASSSFRPADDLQPEPRPGSAPDLKPDDVCAFLFAGTGSAAVPDLPALAASGPAAARAVADVLDAVQEGLPRRWPALRRILLDDPAAYRDAARAPGVAQLCGYAASVAVDRALRTAGAVPRIAVGQSFGEIAATVSAGAFTITDGARMAVALVDVLARRGAGGGMALLETGEDGARGRIAAAGTPDVVVACLNAPGVTVVSGPDAGLDKVLDAARDGGIRAVRLAVPYLSHHPAMAGADDEWYDTIRAYPQRPLEITVHSPVRGRAYRDDDDLHRALADCIVKPVRLPETLRRVEAAGATVFAEAGPGDALCQCARLTLPGARTLVPLRDRPRRPGGRAAAPSGKAASSAITDPTA</sequence>
<feature type="domain" description="Malonyl-CoA:ACP transacylase (MAT)" evidence="6">
    <location>
        <begin position="33"/>
        <end position="332"/>
    </location>
</feature>
<proteinExistence type="predicted"/>
<dbReference type="InterPro" id="IPR050858">
    <property type="entry name" value="Mal-CoA-ACP_Trans/PKS_FabD"/>
</dbReference>
<comment type="caution">
    <text evidence="7">The sequence shown here is derived from an EMBL/GenBank/DDBJ whole genome shotgun (WGS) entry which is preliminary data.</text>
</comment>
<dbReference type="EC" id="2.3.1.39" evidence="1"/>
<reference evidence="7 8" key="1">
    <citation type="submission" date="2020-10" db="EMBL/GenBank/DDBJ databases">
        <title>Sequencing the genomes of 1000 actinobacteria strains.</title>
        <authorList>
            <person name="Klenk H.-P."/>
        </authorList>
    </citation>
    <scope>NUCLEOTIDE SEQUENCE [LARGE SCALE GENOMIC DNA]</scope>
    <source>
        <strain evidence="7 8">DSM 46744</strain>
    </source>
</reference>
<feature type="region of interest" description="Disordered" evidence="5">
    <location>
        <begin position="1"/>
        <end position="24"/>
    </location>
</feature>
<dbReference type="SUPFAM" id="SSF52151">
    <property type="entry name" value="FabD/lysophospholipase-like"/>
    <property type="match status" value="1"/>
</dbReference>
<feature type="region of interest" description="Disordered" evidence="5">
    <location>
        <begin position="325"/>
        <end position="356"/>
    </location>
</feature>
<keyword evidence="3 7" id="KW-0012">Acyltransferase</keyword>
<dbReference type="InterPro" id="IPR014043">
    <property type="entry name" value="Acyl_transferase_dom"/>
</dbReference>
<evidence type="ECO:0000256" key="4">
    <source>
        <dbReference type="ARBA" id="ARBA00048462"/>
    </source>
</evidence>
<dbReference type="InterPro" id="IPR016036">
    <property type="entry name" value="Malonyl_transacylase_ACP-bd"/>
</dbReference>
<dbReference type="PANTHER" id="PTHR42681">
    <property type="entry name" value="MALONYL-COA-ACYL CARRIER PROTEIN TRANSACYLASE, MITOCHONDRIAL"/>
    <property type="match status" value="1"/>
</dbReference>
<evidence type="ECO:0000259" key="6">
    <source>
        <dbReference type="SMART" id="SM00827"/>
    </source>
</evidence>
<dbReference type="GO" id="GO:0004314">
    <property type="term" value="F:[acyl-carrier-protein] S-malonyltransferase activity"/>
    <property type="evidence" value="ECO:0007669"/>
    <property type="project" value="UniProtKB-EC"/>
</dbReference>
<dbReference type="Pfam" id="PF00698">
    <property type="entry name" value="Acyl_transf_1"/>
    <property type="match status" value="1"/>
</dbReference>
<dbReference type="SMART" id="SM00827">
    <property type="entry name" value="PKS_AT"/>
    <property type="match status" value="1"/>
</dbReference>
<keyword evidence="8" id="KW-1185">Reference proteome</keyword>
<dbReference type="EMBL" id="JADBDZ010000001">
    <property type="protein sequence ID" value="MBE1536311.1"/>
    <property type="molecule type" value="Genomic_DNA"/>
</dbReference>
<gene>
    <name evidence="7" type="ORF">H4W34_006144</name>
</gene>
<evidence type="ECO:0000256" key="1">
    <source>
        <dbReference type="ARBA" id="ARBA00013258"/>
    </source>
</evidence>
<dbReference type="RefSeq" id="WP_192762364.1">
    <property type="nucleotide sequence ID" value="NZ_JADBDZ010000001.1"/>
</dbReference>
<accession>A0ABR9K1A7</accession>
<keyword evidence="2 7" id="KW-0808">Transferase</keyword>
<evidence type="ECO:0000313" key="8">
    <source>
        <dbReference type="Proteomes" id="UP000627838"/>
    </source>
</evidence>
<comment type="catalytic activity">
    <reaction evidence="4">
        <text>holo-[ACP] + malonyl-CoA = malonyl-[ACP] + CoA</text>
        <dbReference type="Rhea" id="RHEA:41792"/>
        <dbReference type="Rhea" id="RHEA-COMP:9623"/>
        <dbReference type="Rhea" id="RHEA-COMP:9685"/>
        <dbReference type="ChEBI" id="CHEBI:57287"/>
        <dbReference type="ChEBI" id="CHEBI:57384"/>
        <dbReference type="ChEBI" id="CHEBI:64479"/>
        <dbReference type="ChEBI" id="CHEBI:78449"/>
        <dbReference type="EC" id="2.3.1.39"/>
    </reaction>
</comment>
<organism evidence="7 8">
    <name type="scientific">Actinomadura algeriensis</name>
    <dbReference type="NCBI Taxonomy" id="1679523"/>
    <lineage>
        <taxon>Bacteria</taxon>
        <taxon>Bacillati</taxon>
        <taxon>Actinomycetota</taxon>
        <taxon>Actinomycetes</taxon>
        <taxon>Streptosporangiales</taxon>
        <taxon>Thermomonosporaceae</taxon>
        <taxon>Actinomadura</taxon>
    </lineage>
</organism>
<evidence type="ECO:0000256" key="3">
    <source>
        <dbReference type="ARBA" id="ARBA00023315"/>
    </source>
</evidence>
<dbReference type="PANTHER" id="PTHR42681:SF1">
    <property type="entry name" value="MALONYL-COA-ACYL CARRIER PROTEIN TRANSACYLASE, MITOCHONDRIAL"/>
    <property type="match status" value="1"/>
</dbReference>
<evidence type="ECO:0000256" key="2">
    <source>
        <dbReference type="ARBA" id="ARBA00022679"/>
    </source>
</evidence>